<dbReference type="Proteomes" id="UP000572268">
    <property type="component" value="Unassembled WGS sequence"/>
</dbReference>
<keyword evidence="11" id="KW-0812">Transmembrane</keyword>
<evidence type="ECO:0000256" key="8">
    <source>
        <dbReference type="PIRSR" id="PIRSR601382-3"/>
    </source>
</evidence>
<dbReference type="GO" id="GO:0000139">
    <property type="term" value="C:Golgi membrane"/>
    <property type="evidence" value="ECO:0007669"/>
    <property type="project" value="TreeGrafter"/>
</dbReference>
<dbReference type="InterPro" id="IPR001382">
    <property type="entry name" value="Glyco_hydro_47"/>
</dbReference>
<dbReference type="EMBL" id="JABAHT010000055">
    <property type="protein sequence ID" value="KAF4667368.1"/>
    <property type="molecule type" value="Genomic_DNA"/>
</dbReference>
<feature type="region of interest" description="Disordered" evidence="10">
    <location>
        <begin position="85"/>
        <end position="158"/>
    </location>
</feature>
<dbReference type="EMBL" id="JABANN010000055">
    <property type="protein sequence ID" value="KAF4673224.1"/>
    <property type="molecule type" value="Genomic_DNA"/>
</dbReference>
<evidence type="ECO:0000256" key="3">
    <source>
        <dbReference type="ARBA" id="ARBA00007658"/>
    </source>
</evidence>
<feature type="transmembrane region" description="Helical" evidence="11">
    <location>
        <begin position="36"/>
        <end position="56"/>
    </location>
</feature>
<dbReference type="InterPro" id="IPR012341">
    <property type="entry name" value="6hp_glycosidase-like_sf"/>
</dbReference>
<dbReference type="GO" id="GO:0005509">
    <property type="term" value="F:calcium ion binding"/>
    <property type="evidence" value="ECO:0007669"/>
    <property type="project" value="InterPro"/>
</dbReference>
<evidence type="ECO:0000256" key="2">
    <source>
        <dbReference type="ARBA" id="ARBA00004922"/>
    </source>
</evidence>
<evidence type="ECO:0000256" key="10">
    <source>
        <dbReference type="SAM" id="MobiDB-lite"/>
    </source>
</evidence>
<comment type="similarity">
    <text evidence="3 9">Belongs to the glycosyl hydrolase 47 family.</text>
</comment>
<dbReference type="Proteomes" id="UP000570595">
    <property type="component" value="Unassembled WGS sequence"/>
</dbReference>
<keyword evidence="7" id="KW-0479">Metal-binding</keyword>
<gene>
    <name evidence="12" type="primary">MAN1A2</name>
    <name evidence="13" type="ORF">FOL46_007622</name>
    <name evidence="12" type="ORF">FOZ61_008381</name>
</gene>
<accession>A0A7J6M720</accession>
<feature type="active site" description="Proton donor" evidence="6">
    <location>
        <position position="298"/>
    </location>
</feature>
<keyword evidence="5 8" id="KW-1015">Disulfide bond</keyword>
<comment type="cofactor">
    <cofactor evidence="1 7">
        <name>Ca(2+)</name>
        <dbReference type="ChEBI" id="CHEBI:29108"/>
    </cofactor>
</comment>
<keyword evidence="4 9" id="KW-0378">Hydrolase</keyword>
<evidence type="ECO:0000256" key="11">
    <source>
        <dbReference type="SAM" id="Phobius"/>
    </source>
</evidence>
<dbReference type="GO" id="GO:0004571">
    <property type="term" value="F:mannosyl-oligosaccharide 1,2-alpha-mannosidase activity"/>
    <property type="evidence" value="ECO:0007669"/>
    <property type="project" value="InterPro"/>
</dbReference>
<feature type="region of interest" description="Disordered" evidence="10">
    <location>
        <begin position="1"/>
        <end position="29"/>
    </location>
</feature>
<evidence type="ECO:0000313" key="15">
    <source>
        <dbReference type="Proteomes" id="UP000572268"/>
    </source>
</evidence>
<dbReference type="InterPro" id="IPR036026">
    <property type="entry name" value="Seven-hairpin_glycosidases"/>
</dbReference>
<dbReference type="OrthoDB" id="8118055at2759"/>
<proteinExistence type="inferred from homology"/>
<evidence type="ECO:0000256" key="9">
    <source>
        <dbReference type="RuleBase" id="RU361193"/>
    </source>
</evidence>
<name>A0A7J6M720_PEROL</name>
<feature type="disulfide bond" evidence="8">
    <location>
        <begin position="491"/>
        <end position="524"/>
    </location>
</feature>
<dbReference type="GO" id="GO:0005783">
    <property type="term" value="C:endoplasmic reticulum"/>
    <property type="evidence" value="ECO:0007669"/>
    <property type="project" value="TreeGrafter"/>
</dbReference>
<comment type="pathway">
    <text evidence="2">Protein modification; protein glycosylation.</text>
</comment>
<evidence type="ECO:0000256" key="7">
    <source>
        <dbReference type="PIRSR" id="PIRSR601382-2"/>
    </source>
</evidence>
<dbReference type="PANTHER" id="PTHR11742">
    <property type="entry name" value="MANNOSYL-OLIGOSACCHARIDE ALPHA-1,2-MANNOSIDASE-RELATED"/>
    <property type="match status" value="1"/>
</dbReference>
<keyword evidence="11" id="KW-0472">Membrane</keyword>
<dbReference type="PANTHER" id="PTHR11742:SF6">
    <property type="entry name" value="MANNOSYL-OLIGOSACCHARIDE ALPHA-1,2-MANNOSIDASE IA-RELATED"/>
    <property type="match status" value="1"/>
</dbReference>
<evidence type="ECO:0000256" key="4">
    <source>
        <dbReference type="ARBA" id="ARBA00022801"/>
    </source>
</evidence>
<feature type="active site" evidence="6">
    <location>
        <position position="566"/>
    </location>
</feature>
<evidence type="ECO:0000313" key="14">
    <source>
        <dbReference type="Proteomes" id="UP000570595"/>
    </source>
</evidence>
<evidence type="ECO:0000256" key="5">
    <source>
        <dbReference type="ARBA" id="ARBA00023157"/>
    </source>
</evidence>
<dbReference type="Pfam" id="PF01532">
    <property type="entry name" value="Glyco_hydro_47"/>
    <property type="match status" value="1"/>
</dbReference>
<keyword evidence="11" id="KW-1133">Transmembrane helix</keyword>
<keyword evidence="9" id="KW-0326">Glycosidase</keyword>
<feature type="active site" description="Proton donor" evidence="6">
    <location>
        <position position="538"/>
    </location>
</feature>
<feature type="compositionally biased region" description="Basic and acidic residues" evidence="10">
    <location>
        <begin position="113"/>
        <end position="125"/>
    </location>
</feature>
<dbReference type="InterPro" id="IPR050749">
    <property type="entry name" value="Glycosyl_Hydrolase_47"/>
</dbReference>
<sequence length="662" mass="74644">MVQATTAASRRARRPLHGEYSYRNAKDKSTPDQKNLLLGFVIVLLVVSTLTTLTLLDSVPERRATAAQPSDMLALSDQDLSSHQLNKLRGQPPTDTSVSSRTQPQVTPGGGEVGHHNLRQPEAEPSRTPGYQKYSSEKKVEFTASAPPQRVAKDETKASEAAEKILSRGAPEKFLQRVINKEKASKTVRGGFPAEWLENFTEAELADSDAKSAKWAEEVREAMRHVWRNYKQHAWGRDEIAPLTGQPGRQWCDAAVMMIDSLSTLKIMGLEEEFDEATEWITNNLKFDRPRGLHSFFEITIRVLGGLLSAHSLSGRQIFLDKAEEAADHMMTGFTSYPGCPRAQIDLGTGRSSGNGWMSGFILAEVGTLQLEFRYLTEQTGDLKYAEAVDKCQESIFQAAGGQGLVPYELASDRPMFTGGVISLGAMGDSYFEYLLKVWLQSGKKEKKHEDLWVKAMTEIEKMIFKTDAGLTFIGELRGGMPNHRMEHLTCFVPGNLMLGARTLPRERVDPRWEKWARDITETCHQMYARSKTGLGPEVAEFRLHASKGEDMYYNLRDAHYILRPEAIESIFYMHYFTGDPKYRVWAHDMMAALNKHSKAPYGYSAVFDINEVPTRKKNEQESFFTAETLKYLYLTLAPRHVLNLDEYVLNTEAHPLKIAKQ</sequence>
<dbReference type="SUPFAM" id="SSF48225">
    <property type="entry name" value="Seven-hairpin glycosidases"/>
    <property type="match status" value="1"/>
</dbReference>
<feature type="active site" evidence="6">
    <location>
        <position position="429"/>
    </location>
</feature>
<dbReference type="GO" id="GO:0005975">
    <property type="term" value="P:carbohydrate metabolic process"/>
    <property type="evidence" value="ECO:0007669"/>
    <property type="project" value="InterPro"/>
</dbReference>
<dbReference type="PRINTS" id="PR00747">
    <property type="entry name" value="GLYHDRLASE47"/>
</dbReference>
<evidence type="ECO:0000313" key="13">
    <source>
        <dbReference type="EMBL" id="KAF4673224.1"/>
    </source>
</evidence>
<evidence type="ECO:0000313" key="12">
    <source>
        <dbReference type="EMBL" id="KAF4667368.1"/>
    </source>
</evidence>
<feature type="binding site" evidence="7">
    <location>
        <position position="652"/>
    </location>
    <ligand>
        <name>Ca(2+)</name>
        <dbReference type="ChEBI" id="CHEBI:29108"/>
    </ligand>
</feature>
<dbReference type="Gene3D" id="1.50.10.10">
    <property type="match status" value="1"/>
</dbReference>
<evidence type="ECO:0000256" key="1">
    <source>
        <dbReference type="ARBA" id="ARBA00001913"/>
    </source>
</evidence>
<evidence type="ECO:0000256" key="6">
    <source>
        <dbReference type="PIRSR" id="PIRSR601382-1"/>
    </source>
</evidence>
<protein>
    <recommendedName>
        <fullName evidence="9">alpha-1,2-Mannosidase</fullName>
        <ecNumber evidence="9">3.2.1.-</ecNumber>
    </recommendedName>
</protein>
<dbReference type="EC" id="3.2.1.-" evidence="9"/>
<organism evidence="12 14">
    <name type="scientific">Perkinsus olseni</name>
    <name type="common">Perkinsus atlanticus</name>
    <dbReference type="NCBI Taxonomy" id="32597"/>
    <lineage>
        <taxon>Eukaryota</taxon>
        <taxon>Sar</taxon>
        <taxon>Alveolata</taxon>
        <taxon>Perkinsozoa</taxon>
        <taxon>Perkinsea</taxon>
        <taxon>Perkinsida</taxon>
        <taxon>Perkinsidae</taxon>
        <taxon>Perkinsus</taxon>
    </lineage>
</organism>
<dbReference type="AlphaFoldDB" id="A0A7J6M720"/>
<feature type="compositionally biased region" description="Polar residues" evidence="10">
    <location>
        <begin position="93"/>
        <end position="106"/>
    </location>
</feature>
<keyword evidence="7" id="KW-0106">Calcium</keyword>
<comment type="caution">
    <text evidence="12">The sequence shown here is derived from an EMBL/GenBank/DDBJ whole genome shotgun (WGS) entry which is preliminary data.</text>
</comment>
<reference evidence="14 15" key="1">
    <citation type="submission" date="2020-04" db="EMBL/GenBank/DDBJ databases">
        <title>Perkinsus olseni comparative genomics.</title>
        <authorList>
            <person name="Bogema D.R."/>
        </authorList>
    </citation>
    <scope>NUCLEOTIDE SEQUENCE [LARGE SCALE GENOMIC DNA]</scope>
    <source>
        <strain evidence="12">ATCC PRA-179</strain>
        <strain evidence="13">ATCC PRA-31</strain>
    </source>
</reference>